<keyword evidence="1" id="KW-0479">Metal-binding</keyword>
<keyword evidence="1" id="KW-0862">Zinc</keyword>
<organism evidence="3 4">
    <name type="scientific">Mytilus galloprovincialis</name>
    <name type="common">Mediterranean mussel</name>
    <dbReference type="NCBI Taxonomy" id="29158"/>
    <lineage>
        <taxon>Eukaryota</taxon>
        <taxon>Metazoa</taxon>
        <taxon>Spiralia</taxon>
        <taxon>Lophotrochozoa</taxon>
        <taxon>Mollusca</taxon>
        <taxon>Bivalvia</taxon>
        <taxon>Autobranchia</taxon>
        <taxon>Pteriomorphia</taxon>
        <taxon>Mytilida</taxon>
        <taxon>Mytiloidea</taxon>
        <taxon>Mytilidae</taxon>
        <taxon>Mytilinae</taxon>
        <taxon>Mytilus</taxon>
    </lineage>
</organism>
<dbReference type="PROSITE" id="PS50157">
    <property type="entry name" value="ZINC_FINGER_C2H2_2"/>
    <property type="match status" value="1"/>
</dbReference>
<gene>
    <name evidence="3" type="ORF">MGAL_10B044079</name>
</gene>
<dbReference type="GO" id="GO:0008270">
    <property type="term" value="F:zinc ion binding"/>
    <property type="evidence" value="ECO:0007669"/>
    <property type="project" value="UniProtKB-KW"/>
</dbReference>
<dbReference type="Pfam" id="PF02992">
    <property type="entry name" value="Transposase_21"/>
    <property type="match status" value="1"/>
</dbReference>
<dbReference type="OrthoDB" id="6153585at2759"/>
<feature type="domain" description="C2H2-type" evidence="2">
    <location>
        <begin position="10"/>
        <end position="38"/>
    </location>
</feature>
<keyword evidence="1" id="KW-0863">Zinc-finger</keyword>
<keyword evidence="4" id="KW-1185">Reference proteome</keyword>
<dbReference type="PROSITE" id="PS00028">
    <property type="entry name" value="ZINC_FINGER_C2H2_1"/>
    <property type="match status" value="1"/>
</dbReference>
<evidence type="ECO:0000313" key="4">
    <source>
        <dbReference type="Proteomes" id="UP000596742"/>
    </source>
</evidence>
<protein>
    <recommendedName>
        <fullName evidence="2">C2H2-type domain-containing protein</fullName>
    </recommendedName>
</protein>
<dbReference type="PANTHER" id="PTHR46579:SF1">
    <property type="entry name" value="F5_8 TYPE C DOMAIN-CONTAINING PROTEIN"/>
    <property type="match status" value="1"/>
</dbReference>
<proteinExistence type="predicted"/>
<comment type="caution">
    <text evidence="3">The sequence shown here is derived from an EMBL/GenBank/DDBJ whole genome shotgun (WGS) entry which is preliminary data.</text>
</comment>
<dbReference type="InterPro" id="IPR004242">
    <property type="entry name" value="Transposase_21"/>
</dbReference>
<dbReference type="AlphaFoldDB" id="A0A8B6D838"/>
<evidence type="ECO:0000259" key="2">
    <source>
        <dbReference type="PROSITE" id="PS50157"/>
    </source>
</evidence>
<dbReference type="EMBL" id="UYJE01003111">
    <property type="protein sequence ID" value="VDI16623.1"/>
    <property type="molecule type" value="Genomic_DNA"/>
</dbReference>
<dbReference type="InterPro" id="IPR013087">
    <property type="entry name" value="Znf_C2H2_type"/>
</dbReference>
<sequence>MMEDEDNSQSVCSICGNRLSRKETLAKHLQVFHKIQPECSPVKYKRYLNDPTIPVPRTTQYIKRKTDEDKHETVQEFPQPGSGSITLSLYTEGEMSNSFTEWHCDGELEEKIDSVQYSELIPDDSLMDENNISTFELHGDTCMLNQETNKTADKEMLSLEMEDDSSSVSSDADSFQYSELDDFKESDNSTESEFEDSNTIDLEEEISKFSEFDEKCMAILSFVLKHHLSWQASLNFTELIGIFLKENEISLDKIKQMVGACQPDIIDFCDKCFILFPENENIVHCLRDGYGVPLYKSSGISIWPVYLVINERPPMMRFSRKNLILWGVWQAKGKPMFQTFFQPFVKQMIDLKNNGIVVKLQNVETTIKAALIAGTLDLQAKAIVADMTQHNGQYGCITCLEPGEVVKQGRGHCRVFPFRENGAPARSSTDILQNGIKATENGKKGKPVLGIKGVSCLHGMDWFDVVYGLVPDYMHGTLLGVTKKLLHLFFSPSNSGKLYFIGKYTKEVDKNLKKMQPTDNISRLPRKLEKNLHHLKASELEVWLL</sequence>
<dbReference type="PANTHER" id="PTHR46579">
    <property type="entry name" value="F5/8 TYPE C DOMAIN-CONTAINING PROTEIN-RELATED"/>
    <property type="match status" value="1"/>
</dbReference>
<dbReference type="Proteomes" id="UP000596742">
    <property type="component" value="Unassembled WGS sequence"/>
</dbReference>
<evidence type="ECO:0000256" key="1">
    <source>
        <dbReference type="PROSITE-ProRule" id="PRU00042"/>
    </source>
</evidence>
<evidence type="ECO:0000313" key="3">
    <source>
        <dbReference type="EMBL" id="VDI16623.1"/>
    </source>
</evidence>
<name>A0A8B6D838_MYTGA</name>
<reference evidence="3" key="1">
    <citation type="submission" date="2018-11" db="EMBL/GenBank/DDBJ databases">
        <authorList>
            <person name="Alioto T."/>
            <person name="Alioto T."/>
        </authorList>
    </citation>
    <scope>NUCLEOTIDE SEQUENCE</scope>
</reference>
<accession>A0A8B6D838</accession>